<dbReference type="InterPro" id="IPR029063">
    <property type="entry name" value="SAM-dependent_MTases_sf"/>
</dbReference>
<proteinExistence type="predicted"/>
<keyword evidence="4" id="KW-1185">Reference proteome</keyword>
<reference evidence="4" key="1">
    <citation type="journal article" date="2019" name="Int. J. Syst. Evol. Microbiol.">
        <title>The Global Catalogue of Microorganisms (GCM) 10K type strain sequencing project: providing services to taxonomists for standard genome sequencing and annotation.</title>
        <authorList>
            <consortium name="The Broad Institute Genomics Platform"/>
            <consortium name="The Broad Institute Genome Sequencing Center for Infectious Disease"/>
            <person name="Wu L."/>
            <person name="Ma J."/>
        </authorList>
    </citation>
    <scope>NUCLEOTIDE SEQUENCE [LARGE SCALE GENOMIC DNA]</scope>
    <source>
        <strain evidence="4">JCM 16578</strain>
    </source>
</reference>
<comment type="caution">
    <text evidence="3">The sequence shown here is derived from an EMBL/GenBank/DDBJ whole genome shotgun (WGS) entry which is preliminary data.</text>
</comment>
<evidence type="ECO:0000313" key="4">
    <source>
        <dbReference type="Proteomes" id="UP001501563"/>
    </source>
</evidence>
<dbReference type="CDD" id="cd02440">
    <property type="entry name" value="AdoMet_MTases"/>
    <property type="match status" value="1"/>
</dbReference>
<evidence type="ECO:0000313" key="3">
    <source>
        <dbReference type="EMBL" id="GAA3893332.1"/>
    </source>
</evidence>
<dbReference type="Gene3D" id="3.40.50.150">
    <property type="entry name" value="Vaccinia Virus protein VP39"/>
    <property type="match status" value="1"/>
</dbReference>
<name>A0ABP7L559_9ACTN</name>
<gene>
    <name evidence="3" type="ORF">GCM10022207_71540</name>
</gene>
<feature type="region of interest" description="Disordered" evidence="1">
    <location>
        <begin position="51"/>
        <end position="87"/>
    </location>
</feature>
<dbReference type="SUPFAM" id="SSF53335">
    <property type="entry name" value="S-adenosyl-L-methionine-dependent methyltransferases"/>
    <property type="match status" value="1"/>
</dbReference>
<organism evidence="3 4">
    <name type="scientific">Streptomyces lannensis</name>
    <dbReference type="NCBI Taxonomy" id="766498"/>
    <lineage>
        <taxon>Bacteria</taxon>
        <taxon>Bacillati</taxon>
        <taxon>Actinomycetota</taxon>
        <taxon>Actinomycetes</taxon>
        <taxon>Kitasatosporales</taxon>
        <taxon>Streptomycetaceae</taxon>
        <taxon>Streptomyces</taxon>
    </lineage>
</organism>
<sequence length="101" mass="10658">MADLHESERVLDLGAGGGIDVLLSARRVGPTSKAYGLDMTEEMLALALENQQKAGATNADPPARSPGRLPLRRLPLTSPPGHPVLFTGPVPQATFAFRDAD</sequence>
<dbReference type="EMBL" id="BAAAZA010000030">
    <property type="protein sequence ID" value="GAA3893332.1"/>
    <property type="molecule type" value="Genomic_DNA"/>
</dbReference>
<evidence type="ECO:0000259" key="2">
    <source>
        <dbReference type="Pfam" id="PF13847"/>
    </source>
</evidence>
<dbReference type="Pfam" id="PF13847">
    <property type="entry name" value="Methyltransf_31"/>
    <property type="match status" value="1"/>
</dbReference>
<dbReference type="Proteomes" id="UP001501563">
    <property type="component" value="Unassembled WGS sequence"/>
</dbReference>
<feature type="domain" description="Methyltransferase" evidence="2">
    <location>
        <begin position="5"/>
        <end position="59"/>
    </location>
</feature>
<feature type="compositionally biased region" description="Low complexity" evidence="1">
    <location>
        <begin position="61"/>
        <end position="76"/>
    </location>
</feature>
<accession>A0ABP7L559</accession>
<dbReference type="InterPro" id="IPR025714">
    <property type="entry name" value="Methyltranfer_dom"/>
</dbReference>
<protein>
    <recommendedName>
        <fullName evidence="2">Methyltransferase domain-containing protein</fullName>
    </recommendedName>
</protein>
<evidence type="ECO:0000256" key="1">
    <source>
        <dbReference type="SAM" id="MobiDB-lite"/>
    </source>
</evidence>